<dbReference type="AlphaFoldDB" id="A0A812KC66"/>
<reference evidence="1" key="1">
    <citation type="submission" date="2021-02" db="EMBL/GenBank/DDBJ databases">
        <authorList>
            <person name="Dougan E. K."/>
            <person name="Rhodes N."/>
            <person name="Thang M."/>
            <person name="Chan C."/>
        </authorList>
    </citation>
    <scope>NUCLEOTIDE SEQUENCE</scope>
</reference>
<name>A0A812KC66_9DINO</name>
<protein>
    <submittedName>
        <fullName evidence="1">Nudt22 protein</fullName>
    </submittedName>
</protein>
<keyword evidence="2" id="KW-1185">Reference proteome</keyword>
<dbReference type="Proteomes" id="UP000604046">
    <property type="component" value="Unassembled WGS sequence"/>
</dbReference>
<proteinExistence type="predicted"/>
<comment type="caution">
    <text evidence="1">The sequence shown here is derived from an EMBL/GenBank/DDBJ whole genome shotgun (WGS) entry which is preliminary data.</text>
</comment>
<gene>
    <name evidence="1" type="primary">Nudt22</name>
    <name evidence="1" type="ORF">SNAT2548_LOCUS8607</name>
</gene>
<dbReference type="EMBL" id="CAJNDS010000646">
    <property type="protein sequence ID" value="CAE7224891.1"/>
    <property type="molecule type" value="Genomic_DNA"/>
</dbReference>
<sequence length="88" mass="9049">MLAERSLECVKECLGTSVHPEEFGKCADKVAKSALVGGVLGAGMDLATGGVFVGAWTAAGSAGAAVAGKMLCNEQLLRCKKICQYKLE</sequence>
<evidence type="ECO:0000313" key="1">
    <source>
        <dbReference type="EMBL" id="CAE7224891.1"/>
    </source>
</evidence>
<organism evidence="1 2">
    <name type="scientific">Symbiodinium natans</name>
    <dbReference type="NCBI Taxonomy" id="878477"/>
    <lineage>
        <taxon>Eukaryota</taxon>
        <taxon>Sar</taxon>
        <taxon>Alveolata</taxon>
        <taxon>Dinophyceae</taxon>
        <taxon>Suessiales</taxon>
        <taxon>Symbiodiniaceae</taxon>
        <taxon>Symbiodinium</taxon>
    </lineage>
</organism>
<accession>A0A812KC66</accession>
<evidence type="ECO:0000313" key="2">
    <source>
        <dbReference type="Proteomes" id="UP000604046"/>
    </source>
</evidence>